<dbReference type="EMBL" id="CP050315">
    <property type="protein sequence ID" value="QIR16628.1"/>
    <property type="molecule type" value="Genomic_DNA"/>
</dbReference>
<reference evidence="1 2" key="1">
    <citation type="submission" date="2020-03" db="EMBL/GenBank/DDBJ databases">
        <title>Complete genome sequence of Shewanella sp.</title>
        <authorList>
            <person name="Kim Y.-S."/>
            <person name="Kim S.-J."/>
            <person name="Jung H.-K."/>
            <person name="Kim K.-H."/>
        </authorList>
    </citation>
    <scope>NUCLEOTIDE SEQUENCE [LARGE SCALE GENOMIC DNA]</scope>
    <source>
        <strain evidence="1 2">PN3F2</strain>
        <plasmid evidence="1 2">pPN3F2_2</plasmid>
    </source>
</reference>
<dbReference type="KEGG" id="saes:HBH39_19320"/>
<dbReference type="RefSeq" id="WP_167680456.1">
    <property type="nucleotide sequence ID" value="NZ_CP050315.1"/>
</dbReference>
<dbReference type="AlphaFoldDB" id="A0A6G9QQD2"/>
<protein>
    <submittedName>
        <fullName evidence="1">Uncharacterized protein</fullName>
    </submittedName>
</protein>
<sequence>MLTILSTATNINDSVCDSPDSLFVSLSNATIDKIKALSQLLIETDAERIVLALSGDYSWSYDLMSDHPDETDSILHDLSVAKEFVSENEQPTTYDRLHVYKDKFRFTCIEKYSEEAFEVRTPMFKLDVLDLPDGTYINNIE</sequence>
<evidence type="ECO:0000313" key="2">
    <source>
        <dbReference type="Proteomes" id="UP000502608"/>
    </source>
</evidence>
<evidence type="ECO:0000313" key="1">
    <source>
        <dbReference type="EMBL" id="QIR16628.1"/>
    </source>
</evidence>
<proteinExistence type="predicted"/>
<dbReference type="Proteomes" id="UP000502608">
    <property type="component" value="Plasmid pPN3F2_2"/>
</dbReference>
<gene>
    <name evidence="1" type="ORF">HBH39_19320</name>
</gene>
<geneLocation type="plasmid" evidence="1 2">
    <name>pPN3F2_2</name>
</geneLocation>
<accession>A0A6G9QQD2</accession>
<organism evidence="1 2">
    <name type="scientific">Shewanella aestuarii</name>
    <dbReference type="NCBI Taxonomy" id="1028752"/>
    <lineage>
        <taxon>Bacteria</taxon>
        <taxon>Pseudomonadati</taxon>
        <taxon>Pseudomonadota</taxon>
        <taxon>Gammaproteobacteria</taxon>
        <taxon>Alteromonadales</taxon>
        <taxon>Shewanellaceae</taxon>
        <taxon>Shewanella</taxon>
    </lineage>
</organism>
<keyword evidence="2" id="KW-1185">Reference proteome</keyword>
<keyword evidence="1" id="KW-0614">Plasmid</keyword>
<name>A0A6G9QQD2_9GAMM</name>